<dbReference type="SUPFAM" id="SSF49599">
    <property type="entry name" value="TRAF domain-like"/>
    <property type="match status" value="2"/>
</dbReference>
<accession>A0ABD2IVR4</accession>
<evidence type="ECO:0000313" key="3">
    <source>
        <dbReference type="Proteomes" id="UP001620645"/>
    </source>
</evidence>
<dbReference type="PANTHER" id="PTHR46162:SF2">
    <property type="entry name" value="ANKYRIN REPEAT-CONTAINING PROTEIN-RELATED"/>
    <property type="match status" value="1"/>
</dbReference>
<organism evidence="2 3">
    <name type="scientific">Heterodera schachtii</name>
    <name type="common">Sugarbeet cyst nematode worm</name>
    <name type="synonym">Tylenchus schachtii</name>
    <dbReference type="NCBI Taxonomy" id="97005"/>
    <lineage>
        <taxon>Eukaryota</taxon>
        <taxon>Metazoa</taxon>
        <taxon>Ecdysozoa</taxon>
        <taxon>Nematoda</taxon>
        <taxon>Chromadorea</taxon>
        <taxon>Rhabditida</taxon>
        <taxon>Tylenchina</taxon>
        <taxon>Tylenchomorpha</taxon>
        <taxon>Tylenchoidea</taxon>
        <taxon>Heteroderidae</taxon>
        <taxon>Heteroderinae</taxon>
        <taxon>Heterodera</taxon>
    </lineage>
</organism>
<dbReference type="EMBL" id="JBICCN010000251">
    <property type="protein sequence ID" value="KAL3083728.1"/>
    <property type="molecule type" value="Genomic_DNA"/>
</dbReference>
<protein>
    <recommendedName>
        <fullName evidence="1">MATH domain-containing protein</fullName>
    </recommendedName>
</protein>
<dbReference type="Gene3D" id="2.60.210.10">
    <property type="entry name" value="Apoptosis, Tumor Necrosis Factor Receptor Associated Protein 2, Chain A"/>
    <property type="match status" value="2"/>
</dbReference>
<dbReference type="Pfam" id="PF22486">
    <property type="entry name" value="MATH_2"/>
    <property type="match status" value="1"/>
</dbReference>
<gene>
    <name evidence="2" type="ORF">niasHS_008425</name>
</gene>
<proteinExistence type="predicted"/>
<comment type="caution">
    <text evidence="2">The sequence shown here is derived from an EMBL/GenBank/DDBJ whole genome shotgun (WGS) entry which is preliminary data.</text>
</comment>
<keyword evidence="3" id="KW-1185">Reference proteome</keyword>
<dbReference type="PROSITE" id="PS50144">
    <property type="entry name" value="MATH"/>
    <property type="match status" value="2"/>
</dbReference>
<name>A0ABD2IVR4_HETSC</name>
<dbReference type="SMART" id="SM00061">
    <property type="entry name" value="MATH"/>
    <property type="match status" value="1"/>
</dbReference>
<sequence>MEGKDEAENSIGTLCDQIFHNKHDIWGFRNFITIEELVDPSNGFYNREEDKVTLAIDVTVKNEKMDKFILDQSKSNGTISMEIEKVSEFAREVIRSERKSEIVHIKGFPWKIWAKIKTKNGSTDNDEKWLGIYLWCDAPKEDKNWSCKCSATIRIISRRIGVSDFRRKFVDHVFDSKENAWGYSNFTSFAELMNPRKGFYNKSEDKVTLAIDVTLQIFYLQLT</sequence>
<evidence type="ECO:0000259" key="1">
    <source>
        <dbReference type="PROSITE" id="PS50144"/>
    </source>
</evidence>
<reference evidence="2 3" key="1">
    <citation type="submission" date="2024-10" db="EMBL/GenBank/DDBJ databases">
        <authorList>
            <person name="Kim D."/>
        </authorList>
    </citation>
    <scope>NUCLEOTIDE SEQUENCE [LARGE SCALE GENOMIC DNA]</scope>
    <source>
        <strain evidence="2">Taebaek</strain>
    </source>
</reference>
<feature type="domain" description="MATH" evidence="1">
    <location>
        <begin position="1"/>
        <end position="56"/>
    </location>
</feature>
<feature type="domain" description="MATH" evidence="1">
    <location>
        <begin position="76"/>
        <end position="213"/>
    </location>
</feature>
<dbReference type="PANTHER" id="PTHR46162">
    <property type="entry name" value="TRAF-LIKE FAMILY PROTEIN"/>
    <property type="match status" value="1"/>
</dbReference>
<dbReference type="Proteomes" id="UP001620645">
    <property type="component" value="Unassembled WGS sequence"/>
</dbReference>
<dbReference type="AlphaFoldDB" id="A0ABD2IVR4"/>
<evidence type="ECO:0000313" key="2">
    <source>
        <dbReference type="EMBL" id="KAL3083728.1"/>
    </source>
</evidence>
<dbReference type="InterPro" id="IPR002083">
    <property type="entry name" value="MATH/TRAF_dom"/>
</dbReference>
<dbReference type="InterPro" id="IPR008974">
    <property type="entry name" value="TRAF-like"/>
</dbReference>